<dbReference type="InterPro" id="IPR004841">
    <property type="entry name" value="AA-permease/SLC12A_dom"/>
</dbReference>
<dbReference type="Proteomes" id="UP000184363">
    <property type="component" value="Unassembled WGS sequence"/>
</dbReference>
<dbReference type="PANTHER" id="PTHR42770:SF7">
    <property type="entry name" value="MEMBRANE PROTEIN"/>
    <property type="match status" value="1"/>
</dbReference>
<evidence type="ECO:0000259" key="6">
    <source>
        <dbReference type="Pfam" id="PF00324"/>
    </source>
</evidence>
<protein>
    <submittedName>
        <fullName evidence="7">Amino acid/polyamine/organocation transporter, APC superfamily</fullName>
    </submittedName>
</protein>
<feature type="transmembrane region" description="Helical" evidence="5">
    <location>
        <begin position="342"/>
        <end position="362"/>
    </location>
</feature>
<gene>
    <name evidence="7" type="ORF">SAMN05443637_102240</name>
</gene>
<feature type="transmembrane region" description="Helical" evidence="5">
    <location>
        <begin position="137"/>
        <end position="157"/>
    </location>
</feature>
<dbReference type="EMBL" id="FRAP01000002">
    <property type="protein sequence ID" value="SHK06708.1"/>
    <property type="molecule type" value="Genomic_DNA"/>
</dbReference>
<dbReference type="Gene3D" id="1.20.1740.10">
    <property type="entry name" value="Amino acid/polyamine transporter I"/>
    <property type="match status" value="1"/>
</dbReference>
<dbReference type="OrthoDB" id="3790922at2"/>
<feature type="transmembrane region" description="Helical" evidence="5">
    <location>
        <begin position="400"/>
        <end position="424"/>
    </location>
</feature>
<evidence type="ECO:0000256" key="4">
    <source>
        <dbReference type="ARBA" id="ARBA00023136"/>
    </source>
</evidence>
<organism evidence="7 8">
    <name type="scientific">Pseudonocardia thermophila</name>
    <dbReference type="NCBI Taxonomy" id="1848"/>
    <lineage>
        <taxon>Bacteria</taxon>
        <taxon>Bacillati</taxon>
        <taxon>Actinomycetota</taxon>
        <taxon>Actinomycetes</taxon>
        <taxon>Pseudonocardiales</taxon>
        <taxon>Pseudonocardiaceae</taxon>
        <taxon>Pseudonocardia</taxon>
    </lineage>
</organism>
<feature type="transmembrane region" description="Helical" evidence="5">
    <location>
        <begin position="430"/>
        <end position="447"/>
    </location>
</feature>
<keyword evidence="3 5" id="KW-1133">Transmembrane helix</keyword>
<keyword evidence="8" id="KW-1185">Reference proteome</keyword>
<dbReference type="AlphaFoldDB" id="A0A1M6PFH2"/>
<keyword evidence="2 5" id="KW-0812">Transmembrane</keyword>
<feature type="transmembrane region" description="Helical" evidence="5">
    <location>
        <begin position="368"/>
        <end position="393"/>
    </location>
</feature>
<dbReference type="PANTHER" id="PTHR42770">
    <property type="entry name" value="AMINO ACID TRANSPORTER-RELATED"/>
    <property type="match status" value="1"/>
</dbReference>
<feature type="transmembrane region" description="Helical" evidence="5">
    <location>
        <begin position="286"/>
        <end position="313"/>
    </location>
</feature>
<name>A0A1M6PFH2_PSETH</name>
<dbReference type="STRING" id="1848.SAMN05443637_102240"/>
<accession>A0A1M6PFH2</accession>
<evidence type="ECO:0000313" key="7">
    <source>
        <dbReference type="EMBL" id="SHK06708.1"/>
    </source>
</evidence>
<evidence type="ECO:0000256" key="5">
    <source>
        <dbReference type="SAM" id="Phobius"/>
    </source>
</evidence>
<reference evidence="7 8" key="1">
    <citation type="submission" date="2016-11" db="EMBL/GenBank/DDBJ databases">
        <authorList>
            <person name="Jaros S."/>
            <person name="Januszkiewicz K."/>
            <person name="Wedrychowicz H."/>
        </authorList>
    </citation>
    <scope>NUCLEOTIDE SEQUENCE [LARGE SCALE GENOMIC DNA]</scope>
    <source>
        <strain evidence="7 8">DSM 43832</strain>
    </source>
</reference>
<dbReference type="PIRSF" id="PIRSF006060">
    <property type="entry name" value="AA_transporter"/>
    <property type="match status" value="1"/>
</dbReference>
<dbReference type="InterPro" id="IPR050367">
    <property type="entry name" value="APC_superfamily"/>
</dbReference>
<evidence type="ECO:0000313" key="8">
    <source>
        <dbReference type="Proteomes" id="UP000184363"/>
    </source>
</evidence>
<feature type="transmembrane region" description="Helical" evidence="5">
    <location>
        <begin position="241"/>
        <end position="266"/>
    </location>
</feature>
<feature type="transmembrane region" description="Helical" evidence="5">
    <location>
        <begin position="55"/>
        <end position="78"/>
    </location>
</feature>
<dbReference type="Pfam" id="PF00324">
    <property type="entry name" value="AA_permease"/>
    <property type="match status" value="1"/>
</dbReference>
<feature type="transmembrane region" description="Helical" evidence="5">
    <location>
        <begin position="99"/>
        <end position="125"/>
    </location>
</feature>
<evidence type="ECO:0000256" key="1">
    <source>
        <dbReference type="ARBA" id="ARBA00004141"/>
    </source>
</evidence>
<feature type="transmembrane region" description="Helical" evidence="5">
    <location>
        <begin position="207"/>
        <end position="229"/>
    </location>
</feature>
<proteinExistence type="predicted"/>
<comment type="subcellular location">
    <subcellularLocation>
        <location evidence="1">Membrane</location>
        <topology evidence="1">Multi-pass membrane protein</topology>
    </subcellularLocation>
</comment>
<feature type="domain" description="Amino acid permease/ SLC12A" evidence="6">
    <location>
        <begin position="30"/>
        <end position="424"/>
    </location>
</feature>
<keyword evidence="4 5" id="KW-0472">Membrane</keyword>
<sequence length="474" mass="47028">MAADVPPLRDRSPVEGLRRRGLGPLAVFAQSVSGAAPSAAMAATPVIVAASAGDATVVSFLAATLLMLLVAACIGQFTRRMAAPGGLYTLTAKGLPPGAAFACAVGLVVGYGLLAGGALAGAGQYLAEFAAMLGLRLGGPGTAAVVVVVAAGAAVLVRRGVRLSARVVLLVESAAIGLMVAVFALLLVNGPAPGPPADVPPPTVGGIAAGVVPAIAAFIGFEVATVLGAEARRPFRSVPRAVGATAALAGVLYLFAAQTQVFGFATTPGGLAAQQDPVLTLAVARGWVWVPLVLDVALVASFLACALASLTALSRVLFSLAKDGVAPAALGRAHPRHHTPHVALVAIVPVVVVLAGAVAAGVPIGHLLVVLITMATCGFLVSYVLVCAAAPLFLRRIGELTAGAVGAAAVTAPVLLVALVAFVVVSPLPSALLGALAVLGLAWYGWVRWARPAELAGIGVYDETLSTDVLGGPR</sequence>
<evidence type="ECO:0000256" key="2">
    <source>
        <dbReference type="ARBA" id="ARBA00022692"/>
    </source>
</evidence>
<dbReference type="GO" id="GO:0055085">
    <property type="term" value="P:transmembrane transport"/>
    <property type="evidence" value="ECO:0007669"/>
    <property type="project" value="InterPro"/>
</dbReference>
<dbReference type="RefSeq" id="WP_073455367.1">
    <property type="nucleotide sequence ID" value="NZ_CALGVN010000018.1"/>
</dbReference>
<dbReference type="GO" id="GO:0016020">
    <property type="term" value="C:membrane"/>
    <property type="evidence" value="ECO:0007669"/>
    <property type="project" value="UniProtKB-SubCell"/>
</dbReference>
<feature type="transmembrane region" description="Helical" evidence="5">
    <location>
        <begin position="21"/>
        <end position="43"/>
    </location>
</feature>
<evidence type="ECO:0000256" key="3">
    <source>
        <dbReference type="ARBA" id="ARBA00022989"/>
    </source>
</evidence>
<feature type="transmembrane region" description="Helical" evidence="5">
    <location>
        <begin position="169"/>
        <end position="187"/>
    </location>
</feature>